<comment type="caution">
    <text evidence="2">The sequence shown here is derived from an EMBL/GenBank/DDBJ whole genome shotgun (WGS) entry which is preliminary data.</text>
</comment>
<feature type="compositionally biased region" description="Polar residues" evidence="1">
    <location>
        <begin position="46"/>
        <end position="64"/>
    </location>
</feature>
<organism evidence="2 3">
    <name type="scientific">Cuscuta epithymum</name>
    <dbReference type="NCBI Taxonomy" id="186058"/>
    <lineage>
        <taxon>Eukaryota</taxon>
        <taxon>Viridiplantae</taxon>
        <taxon>Streptophyta</taxon>
        <taxon>Embryophyta</taxon>
        <taxon>Tracheophyta</taxon>
        <taxon>Spermatophyta</taxon>
        <taxon>Magnoliopsida</taxon>
        <taxon>eudicotyledons</taxon>
        <taxon>Gunneridae</taxon>
        <taxon>Pentapetalae</taxon>
        <taxon>asterids</taxon>
        <taxon>lamiids</taxon>
        <taxon>Solanales</taxon>
        <taxon>Convolvulaceae</taxon>
        <taxon>Cuscuteae</taxon>
        <taxon>Cuscuta</taxon>
        <taxon>Cuscuta subgen. Cuscuta</taxon>
    </lineage>
</organism>
<gene>
    <name evidence="2" type="ORF">CEPIT_LOCUS20129</name>
</gene>
<name>A0AAV0E2I2_9ASTE</name>
<keyword evidence="3" id="KW-1185">Reference proteome</keyword>
<evidence type="ECO:0000256" key="1">
    <source>
        <dbReference type="SAM" id="MobiDB-lite"/>
    </source>
</evidence>
<sequence length="134" mass="14360">MGDETAPRLDPVSRGPAAGGSLPAAVTRGEGGAVRAHAVTSLDLPHTTTPESSRSGGGNYNQLKELTGEQDLHSRSLIGAGERRDGLFYFRRVPALHAVRVTGIPEFELWHRRLGHPSDRVLKLLPAISSSSFK</sequence>
<proteinExistence type="predicted"/>
<dbReference type="EMBL" id="CAMAPF010000201">
    <property type="protein sequence ID" value="CAH9112981.1"/>
    <property type="molecule type" value="Genomic_DNA"/>
</dbReference>
<accession>A0AAV0E2I2</accession>
<reference evidence="2" key="1">
    <citation type="submission" date="2022-07" db="EMBL/GenBank/DDBJ databases">
        <authorList>
            <person name="Macas J."/>
            <person name="Novak P."/>
            <person name="Neumann P."/>
        </authorList>
    </citation>
    <scope>NUCLEOTIDE SEQUENCE</scope>
</reference>
<protein>
    <recommendedName>
        <fullName evidence="4">GAG-pre-integrase domain-containing protein</fullName>
    </recommendedName>
</protein>
<dbReference type="Proteomes" id="UP001152523">
    <property type="component" value="Unassembled WGS sequence"/>
</dbReference>
<evidence type="ECO:0008006" key="4">
    <source>
        <dbReference type="Google" id="ProtNLM"/>
    </source>
</evidence>
<dbReference type="AlphaFoldDB" id="A0AAV0E2I2"/>
<feature type="region of interest" description="Disordered" evidence="1">
    <location>
        <begin position="1"/>
        <end position="68"/>
    </location>
</feature>
<evidence type="ECO:0000313" key="2">
    <source>
        <dbReference type="EMBL" id="CAH9112981.1"/>
    </source>
</evidence>
<evidence type="ECO:0000313" key="3">
    <source>
        <dbReference type="Proteomes" id="UP001152523"/>
    </source>
</evidence>